<dbReference type="InterPro" id="IPR002685">
    <property type="entry name" value="Glyco_trans_15"/>
</dbReference>
<protein>
    <submittedName>
        <fullName evidence="5">Glycosyl transferase</fullName>
    </submittedName>
</protein>
<dbReference type="EMBL" id="ML975282">
    <property type="protein sequence ID" value="KAF1835753.1"/>
    <property type="molecule type" value="Genomic_DNA"/>
</dbReference>
<gene>
    <name evidence="5" type="ORF">BDW02DRAFT_638349</name>
</gene>
<dbReference type="GO" id="GO:0016020">
    <property type="term" value="C:membrane"/>
    <property type="evidence" value="ECO:0007669"/>
    <property type="project" value="InterPro"/>
</dbReference>
<evidence type="ECO:0000256" key="3">
    <source>
        <dbReference type="ARBA" id="ARBA00022679"/>
    </source>
</evidence>
<dbReference type="GO" id="GO:0006487">
    <property type="term" value="P:protein N-linked glycosylation"/>
    <property type="evidence" value="ECO:0007669"/>
    <property type="project" value="TreeGrafter"/>
</dbReference>
<feature type="active site" description="Nucleophile" evidence="4">
    <location>
        <position position="289"/>
    </location>
</feature>
<proteinExistence type="inferred from homology"/>
<evidence type="ECO:0000256" key="1">
    <source>
        <dbReference type="ARBA" id="ARBA00007677"/>
    </source>
</evidence>
<reference evidence="5" key="1">
    <citation type="submission" date="2020-01" db="EMBL/GenBank/DDBJ databases">
        <authorList>
            <consortium name="DOE Joint Genome Institute"/>
            <person name="Haridas S."/>
            <person name="Albert R."/>
            <person name="Binder M."/>
            <person name="Bloem J."/>
            <person name="Labutti K."/>
            <person name="Salamov A."/>
            <person name="Andreopoulos B."/>
            <person name="Baker S.E."/>
            <person name="Barry K."/>
            <person name="Bills G."/>
            <person name="Bluhm B.H."/>
            <person name="Cannon C."/>
            <person name="Castanera R."/>
            <person name="Culley D.E."/>
            <person name="Daum C."/>
            <person name="Ezra D."/>
            <person name="Gonzalez J.B."/>
            <person name="Henrissat B."/>
            <person name="Kuo A."/>
            <person name="Liang C."/>
            <person name="Lipzen A."/>
            <person name="Lutzoni F."/>
            <person name="Magnuson J."/>
            <person name="Mondo S."/>
            <person name="Nolan M."/>
            <person name="Ohm R."/>
            <person name="Pangilinan J."/>
            <person name="Park H.-J."/>
            <person name="Ramirez L."/>
            <person name="Alfaro M."/>
            <person name="Sun H."/>
            <person name="Tritt A."/>
            <person name="Yoshinaga Y."/>
            <person name="Zwiers L.-H."/>
            <person name="Turgeon B.G."/>
            <person name="Goodwin S.B."/>
            <person name="Spatafora J.W."/>
            <person name="Crous P.W."/>
            <person name="Grigoriev I.V."/>
        </authorList>
    </citation>
    <scope>NUCLEOTIDE SEQUENCE</scope>
    <source>
        <strain evidence="5">P77</strain>
    </source>
</reference>
<dbReference type="Pfam" id="PF01793">
    <property type="entry name" value="Glyco_transf_15"/>
    <property type="match status" value="1"/>
</dbReference>
<evidence type="ECO:0000256" key="2">
    <source>
        <dbReference type="ARBA" id="ARBA00022676"/>
    </source>
</evidence>
<dbReference type="AlphaFoldDB" id="A0A6A5KQ48"/>
<dbReference type="Proteomes" id="UP000800040">
    <property type="component" value="Unassembled WGS sequence"/>
</dbReference>
<dbReference type="PIRSF" id="PIRSF018153">
    <property type="entry name" value="Glyco_trans_15"/>
    <property type="match status" value="1"/>
</dbReference>
<dbReference type="InterPro" id="IPR029044">
    <property type="entry name" value="Nucleotide-diphossugar_trans"/>
</dbReference>
<dbReference type="GO" id="GO:0000032">
    <property type="term" value="P:cell wall mannoprotein biosynthetic process"/>
    <property type="evidence" value="ECO:0007669"/>
    <property type="project" value="TreeGrafter"/>
</dbReference>
<dbReference type="Gene3D" id="3.90.550.10">
    <property type="entry name" value="Spore Coat Polysaccharide Biosynthesis Protein SpsA, Chain A"/>
    <property type="match status" value="1"/>
</dbReference>
<accession>A0A6A5KQ48</accession>
<sequence>MRLFHPRPQRNALRTLFRTIRSHWKIVLCIILLMVLEAWVHSRSYTITPPAIPLDQPFYTGCQTPPRNTSARANAVLVMLARNSEVEGAVASVKSVQKQFNDAFGYPWVFLNDKAWSEKFKEKFEVIPKEMWTYPSWIDQNRAQQSMHDMQNRHIQYGGKESYHHMCRFQSGFFFDHPALTPYQYYWRVEPNIRFTCAITYDPFHEMAHHAKKYAYTIALWERGATVPSLFRKLSDYKASHQLPTSPLWTAMLDPSWMPWPLRRALSVLPNRDSGGDLWNMCHFWSNFEIADLGFFRSVAYRDLFAFLDRDGGFYYERWGDAAVHSLAAAMLLQPHEIHRFADWGYVHDGLQVCPEKGGEGEEEEGGCRCECKKGARVVEPVSRILSRKRRALSSVISHS</sequence>
<organism evidence="5 6">
    <name type="scientific">Decorospora gaudefroyi</name>
    <dbReference type="NCBI Taxonomy" id="184978"/>
    <lineage>
        <taxon>Eukaryota</taxon>
        <taxon>Fungi</taxon>
        <taxon>Dikarya</taxon>
        <taxon>Ascomycota</taxon>
        <taxon>Pezizomycotina</taxon>
        <taxon>Dothideomycetes</taxon>
        <taxon>Pleosporomycetidae</taxon>
        <taxon>Pleosporales</taxon>
        <taxon>Pleosporineae</taxon>
        <taxon>Pleosporaceae</taxon>
        <taxon>Decorospora</taxon>
    </lineage>
</organism>
<dbReference type="OrthoDB" id="439943at2759"/>
<dbReference type="SUPFAM" id="SSF53448">
    <property type="entry name" value="Nucleotide-diphospho-sugar transferases"/>
    <property type="match status" value="1"/>
</dbReference>
<dbReference type="PANTHER" id="PTHR31121:SF2">
    <property type="entry name" value="MANNOSYLTRANSFERASE KTR5-RELATED"/>
    <property type="match status" value="1"/>
</dbReference>
<evidence type="ECO:0000313" key="5">
    <source>
        <dbReference type="EMBL" id="KAF1835753.1"/>
    </source>
</evidence>
<keyword evidence="3 5" id="KW-0808">Transferase</keyword>
<dbReference type="GO" id="GO:0005794">
    <property type="term" value="C:Golgi apparatus"/>
    <property type="evidence" value="ECO:0007669"/>
    <property type="project" value="TreeGrafter"/>
</dbReference>
<dbReference type="PANTHER" id="PTHR31121">
    <property type="entry name" value="ALPHA-1,2 MANNOSYLTRANSFERASE KTR1"/>
    <property type="match status" value="1"/>
</dbReference>
<comment type="similarity">
    <text evidence="1">Belongs to the glycosyltransferase 15 family.</text>
</comment>
<keyword evidence="2" id="KW-0328">Glycosyltransferase</keyword>
<dbReference type="GO" id="GO:0000026">
    <property type="term" value="F:alpha-1,2-mannosyltransferase activity"/>
    <property type="evidence" value="ECO:0007669"/>
    <property type="project" value="TreeGrafter"/>
</dbReference>
<evidence type="ECO:0000256" key="4">
    <source>
        <dbReference type="PIRSR" id="PIRSR018153-1"/>
    </source>
</evidence>
<evidence type="ECO:0000313" key="6">
    <source>
        <dbReference type="Proteomes" id="UP000800040"/>
    </source>
</evidence>
<name>A0A6A5KQ48_9PLEO</name>
<keyword evidence="6" id="KW-1185">Reference proteome</keyword>